<evidence type="ECO:0008006" key="3">
    <source>
        <dbReference type="Google" id="ProtNLM"/>
    </source>
</evidence>
<gene>
    <name evidence="1" type="ORF">UO65_3845</name>
</gene>
<dbReference type="InterPro" id="IPR029063">
    <property type="entry name" value="SAM-dependent_MTases_sf"/>
</dbReference>
<dbReference type="EMBL" id="AYXG01000139">
    <property type="protein sequence ID" value="EWC60915.1"/>
    <property type="molecule type" value="Genomic_DNA"/>
</dbReference>
<dbReference type="RefSeq" id="WP_200873401.1">
    <property type="nucleotide sequence ID" value="NZ_AYXG01000139.1"/>
</dbReference>
<organism evidence="1 2">
    <name type="scientific">Actinokineospora spheciospongiae</name>
    <dbReference type="NCBI Taxonomy" id="909613"/>
    <lineage>
        <taxon>Bacteria</taxon>
        <taxon>Bacillati</taxon>
        <taxon>Actinomycetota</taxon>
        <taxon>Actinomycetes</taxon>
        <taxon>Pseudonocardiales</taxon>
        <taxon>Pseudonocardiaceae</taxon>
        <taxon>Actinokineospora</taxon>
    </lineage>
</organism>
<evidence type="ECO:0000313" key="1">
    <source>
        <dbReference type="EMBL" id="EWC60915.1"/>
    </source>
</evidence>
<dbReference type="eggNOG" id="COG1064">
    <property type="taxonomic scope" value="Bacteria"/>
</dbReference>
<dbReference type="AlphaFoldDB" id="W7IJ80"/>
<reference evidence="1 2" key="1">
    <citation type="journal article" date="2014" name="Genome Announc.">
        <title>Draft Genome Sequence of the Antitrypanosomally Active Sponge-Associated Bacterium Actinokineospora sp. Strain EG49.</title>
        <authorList>
            <person name="Harjes J."/>
            <person name="Ryu T."/>
            <person name="Abdelmohsen U.R."/>
            <person name="Moitinho-Silva L."/>
            <person name="Horn H."/>
            <person name="Ravasi T."/>
            <person name="Hentschel U."/>
        </authorList>
    </citation>
    <scope>NUCLEOTIDE SEQUENCE [LARGE SCALE GENOMIC DNA]</scope>
    <source>
        <strain evidence="1 2">EG49</strain>
    </source>
</reference>
<protein>
    <recommendedName>
        <fullName evidence="3">Nicotianamine synthase</fullName>
    </recommendedName>
</protein>
<name>W7IJ80_9PSEU</name>
<evidence type="ECO:0000313" key="2">
    <source>
        <dbReference type="Proteomes" id="UP000019277"/>
    </source>
</evidence>
<keyword evidence="2" id="KW-1185">Reference proteome</keyword>
<dbReference type="Gene3D" id="3.40.50.150">
    <property type="entry name" value="Vaccinia Virus protein VP39"/>
    <property type="match status" value="1"/>
</dbReference>
<dbReference type="SUPFAM" id="SSF53335">
    <property type="entry name" value="S-adenosyl-L-methionine-dependent methyltransferases"/>
    <property type="match status" value="1"/>
</dbReference>
<dbReference type="PATRIC" id="fig|909613.9.peg.3846"/>
<dbReference type="Proteomes" id="UP000019277">
    <property type="component" value="Unassembled WGS sequence"/>
</dbReference>
<accession>W7IJ80</accession>
<proteinExistence type="predicted"/>
<sequence length="268" mass="29030">MTGGASGLLLLMERHLRRLRACGGQYDGTTRHSAELERAVGDYSAFVTDTRHHEAWAELERATPPGFGDLVGELRVVSARCASLMEKYRALRLLAGDPATAGYFANVESGIEAEFGAFGLTSSSSVLLVGSGAFPMTPLLIGGRTGARVVGLDIDEEAVALGRRVVAALGPGLDIRLEREPAQESAFTAGASHVIFSSTVSVKYEILRAIHARTGDDVVVAMRYGDRFKSLFNYPREEVDSAMWTLAEQVLRPEHVFDVALYVKATRR</sequence>
<dbReference type="STRING" id="909613.UO65_3845"/>
<comment type="caution">
    <text evidence="1">The sequence shown here is derived from an EMBL/GenBank/DDBJ whole genome shotgun (WGS) entry which is preliminary data.</text>
</comment>